<dbReference type="EMBL" id="VSRR010035354">
    <property type="protein sequence ID" value="MPC72756.1"/>
    <property type="molecule type" value="Genomic_DNA"/>
</dbReference>
<keyword evidence="2" id="KW-1185">Reference proteome</keyword>
<organism evidence="1 2">
    <name type="scientific">Portunus trituberculatus</name>
    <name type="common">Swimming crab</name>
    <name type="synonym">Neptunus trituberculatus</name>
    <dbReference type="NCBI Taxonomy" id="210409"/>
    <lineage>
        <taxon>Eukaryota</taxon>
        <taxon>Metazoa</taxon>
        <taxon>Ecdysozoa</taxon>
        <taxon>Arthropoda</taxon>
        <taxon>Crustacea</taxon>
        <taxon>Multicrustacea</taxon>
        <taxon>Malacostraca</taxon>
        <taxon>Eumalacostraca</taxon>
        <taxon>Eucarida</taxon>
        <taxon>Decapoda</taxon>
        <taxon>Pleocyemata</taxon>
        <taxon>Brachyura</taxon>
        <taxon>Eubrachyura</taxon>
        <taxon>Portunoidea</taxon>
        <taxon>Portunidae</taxon>
        <taxon>Portuninae</taxon>
        <taxon>Portunus</taxon>
    </lineage>
</organism>
<reference evidence="1 2" key="1">
    <citation type="submission" date="2019-05" db="EMBL/GenBank/DDBJ databases">
        <title>Another draft genome of Portunus trituberculatus and its Hox gene families provides insights of decapod evolution.</title>
        <authorList>
            <person name="Jeong J.-H."/>
            <person name="Song I."/>
            <person name="Kim S."/>
            <person name="Choi T."/>
            <person name="Kim D."/>
            <person name="Ryu S."/>
            <person name="Kim W."/>
        </authorList>
    </citation>
    <scope>NUCLEOTIDE SEQUENCE [LARGE SCALE GENOMIC DNA]</scope>
    <source>
        <tissue evidence="1">Muscle</tissue>
    </source>
</reference>
<dbReference type="AlphaFoldDB" id="A0A5B7HSM9"/>
<evidence type="ECO:0000313" key="2">
    <source>
        <dbReference type="Proteomes" id="UP000324222"/>
    </source>
</evidence>
<evidence type="ECO:0000313" key="1">
    <source>
        <dbReference type="EMBL" id="MPC72756.1"/>
    </source>
</evidence>
<proteinExistence type="predicted"/>
<protein>
    <submittedName>
        <fullName evidence="1">Uncharacterized protein</fullName>
    </submittedName>
</protein>
<gene>
    <name evidence="1" type="ORF">E2C01_067069</name>
</gene>
<comment type="caution">
    <text evidence="1">The sequence shown here is derived from an EMBL/GenBank/DDBJ whole genome shotgun (WGS) entry which is preliminary data.</text>
</comment>
<dbReference type="Proteomes" id="UP000324222">
    <property type="component" value="Unassembled WGS sequence"/>
</dbReference>
<sequence>MSATGVNPFNIGTHFYFQIYVRLDHFIDIRKGLWSNEAPLPQPYLQLSALYIQREEVEVGGVEGQQEGVEGEALNSGVDAAFTGLLTRTGYPAHGVTLSAGGGDENDLLCGVWGEMRR</sequence>
<name>A0A5B7HSM9_PORTR</name>
<accession>A0A5B7HSM9</accession>